<feature type="binding site" evidence="5">
    <location>
        <begin position="122"/>
        <end position="127"/>
    </location>
    <ligand>
        <name>S-adenosyl-L-methionine</name>
        <dbReference type="ChEBI" id="CHEBI:59789"/>
    </ligand>
</feature>
<evidence type="ECO:0000256" key="4">
    <source>
        <dbReference type="ARBA" id="ARBA00038303"/>
    </source>
</evidence>
<dbReference type="HAMAP" id="MF_00658">
    <property type="entry name" value="23SrRNA_methyltr_H"/>
    <property type="match status" value="1"/>
</dbReference>
<dbReference type="PANTHER" id="PTHR33603">
    <property type="entry name" value="METHYLTRANSFERASE"/>
    <property type="match status" value="1"/>
</dbReference>
<keyword evidence="3 5" id="KW-0949">S-adenosyl-L-methionine</keyword>
<feature type="binding site" evidence="5">
    <location>
        <position position="72"/>
    </location>
    <ligand>
        <name>S-adenosyl-L-methionine</name>
        <dbReference type="ChEBI" id="CHEBI:59789"/>
    </ligand>
</feature>
<dbReference type="NCBIfam" id="NF000989">
    <property type="entry name" value="PRK00103.2-3"/>
    <property type="match status" value="1"/>
</dbReference>
<dbReference type="Proteomes" id="UP000027471">
    <property type="component" value="Unassembled WGS sequence"/>
</dbReference>
<evidence type="ECO:0000256" key="3">
    <source>
        <dbReference type="ARBA" id="ARBA00022691"/>
    </source>
</evidence>
<dbReference type="NCBIfam" id="NF000988">
    <property type="entry name" value="PRK00103.2-2"/>
    <property type="match status" value="1"/>
</dbReference>
<dbReference type="GO" id="GO:0070038">
    <property type="term" value="F:rRNA (pseudouridine-N3-)-methyltransferase activity"/>
    <property type="evidence" value="ECO:0007669"/>
    <property type="project" value="UniProtKB-UniRule"/>
</dbReference>
<reference evidence="6 7" key="1">
    <citation type="journal article" date="2015" name="Antonie Van Leeuwenhoek">
        <title>Thioclava indica sp. nov., isolated from surface seawater of the Indian Ocean.</title>
        <authorList>
            <person name="Liu Y."/>
            <person name="Lai Q."/>
            <person name="Du J."/>
            <person name="Xu H."/>
            <person name="Jiang L."/>
            <person name="Shao Z."/>
        </authorList>
    </citation>
    <scope>NUCLEOTIDE SEQUENCE [LARGE SCALE GENOMIC DNA]</scope>
    <source>
        <strain evidence="6 7">DT23-4</strain>
    </source>
</reference>
<keyword evidence="5" id="KW-0698">rRNA processing</keyword>
<keyword evidence="5" id="KW-0963">Cytoplasm</keyword>
<dbReference type="EMBL" id="AUNB01000011">
    <property type="protein sequence ID" value="KEO61026.1"/>
    <property type="molecule type" value="Genomic_DNA"/>
</dbReference>
<evidence type="ECO:0000256" key="2">
    <source>
        <dbReference type="ARBA" id="ARBA00022679"/>
    </source>
</evidence>
<comment type="similarity">
    <text evidence="4 5">Belongs to the RNA methyltransferase RlmH family.</text>
</comment>
<comment type="function">
    <text evidence="5">Specifically methylates the pseudouridine at position 1915 (m3Psi1915) in 23S rRNA.</text>
</comment>
<dbReference type="InterPro" id="IPR029026">
    <property type="entry name" value="tRNA_m1G_MTases_N"/>
</dbReference>
<dbReference type="Gene3D" id="3.40.1280.10">
    <property type="match status" value="1"/>
</dbReference>
<dbReference type="PIRSF" id="PIRSF004505">
    <property type="entry name" value="MT_bac"/>
    <property type="match status" value="1"/>
</dbReference>
<keyword evidence="7" id="KW-1185">Reference proteome</keyword>
<protein>
    <recommendedName>
        <fullName evidence="5">Ribosomal RNA large subunit methyltransferase H</fullName>
        <ecNumber evidence="5">2.1.1.177</ecNumber>
    </recommendedName>
    <alternativeName>
        <fullName evidence="5">23S rRNA (pseudouridine1915-N3)-methyltransferase</fullName>
    </alternativeName>
    <alternativeName>
        <fullName evidence="5">23S rRNA m3Psi1915 methyltransferase</fullName>
    </alternativeName>
    <alternativeName>
        <fullName evidence="5">rRNA (pseudouridine-N3-)-methyltransferase RlmH</fullName>
    </alternativeName>
</protein>
<dbReference type="Pfam" id="PF02590">
    <property type="entry name" value="SPOUT_MTase"/>
    <property type="match status" value="1"/>
</dbReference>
<dbReference type="InterPro" id="IPR003742">
    <property type="entry name" value="RlmH-like"/>
</dbReference>
<sequence>MKLTICAVGRLRKSPERALIDDYLSRFEKSGRGMGLGPAQLIEVEDKKGLGQEAEAQLLSRAIPDGSVIVTLDERGSLISSPEFAQKLGSWRDSARDVTFVIGGADGIAPDLRAKADFSISFGKMVWPHMLARVMLAEQIYRAGQIIAGTPYHRA</sequence>
<proteinExistence type="inferred from homology"/>
<dbReference type="OrthoDB" id="9806643at2"/>
<dbReference type="RefSeq" id="WP_038128360.1">
    <property type="nucleotide sequence ID" value="NZ_AUNB01000011.1"/>
</dbReference>
<comment type="subunit">
    <text evidence="5">Homodimer.</text>
</comment>
<accession>A0A074JTL7</accession>
<evidence type="ECO:0000256" key="5">
    <source>
        <dbReference type="HAMAP-Rule" id="MF_00658"/>
    </source>
</evidence>
<dbReference type="GO" id="GO:0005737">
    <property type="term" value="C:cytoplasm"/>
    <property type="evidence" value="ECO:0007669"/>
    <property type="project" value="UniProtKB-SubCell"/>
</dbReference>
<dbReference type="STRING" id="1353528.DT23_10710"/>
<gene>
    <name evidence="5" type="primary">rlmH</name>
    <name evidence="6" type="ORF">DT23_10710</name>
</gene>
<comment type="subcellular location">
    <subcellularLocation>
        <location evidence="5">Cytoplasm</location>
    </subcellularLocation>
</comment>
<dbReference type="SUPFAM" id="SSF75217">
    <property type="entry name" value="alpha/beta knot"/>
    <property type="match status" value="1"/>
</dbReference>
<organism evidence="6 7">
    <name type="scientific">Thioclava indica</name>
    <dbReference type="NCBI Taxonomy" id="1353528"/>
    <lineage>
        <taxon>Bacteria</taxon>
        <taxon>Pseudomonadati</taxon>
        <taxon>Pseudomonadota</taxon>
        <taxon>Alphaproteobacteria</taxon>
        <taxon>Rhodobacterales</taxon>
        <taxon>Paracoccaceae</taxon>
        <taxon>Thioclava</taxon>
    </lineage>
</organism>
<name>A0A074JTL7_9RHOB</name>
<evidence type="ECO:0000313" key="6">
    <source>
        <dbReference type="EMBL" id="KEO61026.1"/>
    </source>
</evidence>
<evidence type="ECO:0000256" key="1">
    <source>
        <dbReference type="ARBA" id="ARBA00022603"/>
    </source>
</evidence>
<feature type="binding site" evidence="5">
    <location>
        <position position="103"/>
    </location>
    <ligand>
        <name>S-adenosyl-L-methionine</name>
        <dbReference type="ChEBI" id="CHEBI:59789"/>
    </ligand>
</feature>
<comment type="catalytic activity">
    <reaction evidence="5">
        <text>pseudouridine(1915) in 23S rRNA + S-adenosyl-L-methionine = N(3)-methylpseudouridine(1915) in 23S rRNA + S-adenosyl-L-homocysteine + H(+)</text>
        <dbReference type="Rhea" id="RHEA:42752"/>
        <dbReference type="Rhea" id="RHEA-COMP:10221"/>
        <dbReference type="Rhea" id="RHEA-COMP:10222"/>
        <dbReference type="ChEBI" id="CHEBI:15378"/>
        <dbReference type="ChEBI" id="CHEBI:57856"/>
        <dbReference type="ChEBI" id="CHEBI:59789"/>
        <dbReference type="ChEBI" id="CHEBI:65314"/>
        <dbReference type="ChEBI" id="CHEBI:74486"/>
        <dbReference type="EC" id="2.1.1.177"/>
    </reaction>
</comment>
<dbReference type="AlphaFoldDB" id="A0A074JTL7"/>
<dbReference type="InterPro" id="IPR029028">
    <property type="entry name" value="Alpha/beta_knot_MTases"/>
</dbReference>
<dbReference type="CDD" id="cd18081">
    <property type="entry name" value="RlmH-like"/>
    <property type="match status" value="1"/>
</dbReference>
<keyword evidence="2 5" id="KW-0808">Transferase</keyword>
<dbReference type="eggNOG" id="COG1576">
    <property type="taxonomic scope" value="Bacteria"/>
</dbReference>
<dbReference type="EC" id="2.1.1.177" evidence="5"/>
<keyword evidence="1 5" id="KW-0489">Methyltransferase</keyword>
<dbReference type="PANTHER" id="PTHR33603:SF1">
    <property type="entry name" value="RIBOSOMAL RNA LARGE SUBUNIT METHYLTRANSFERASE H"/>
    <property type="match status" value="1"/>
</dbReference>
<comment type="caution">
    <text evidence="6">The sequence shown here is derived from an EMBL/GenBank/DDBJ whole genome shotgun (WGS) entry which is preliminary data.</text>
</comment>
<evidence type="ECO:0000313" key="7">
    <source>
        <dbReference type="Proteomes" id="UP000027471"/>
    </source>
</evidence>